<evidence type="ECO:0000256" key="1">
    <source>
        <dbReference type="ARBA" id="ARBA00004496"/>
    </source>
</evidence>
<evidence type="ECO:0000313" key="9">
    <source>
        <dbReference type="Proteomes" id="UP001230220"/>
    </source>
</evidence>
<dbReference type="Proteomes" id="UP001230220">
    <property type="component" value="Unassembled WGS sequence"/>
</dbReference>
<protein>
    <submittedName>
        <fullName evidence="8">PTS system beta-glucosides-specific IIC component</fullName>
    </submittedName>
</protein>
<keyword evidence="6" id="KW-0418">Kinase</keyword>
<evidence type="ECO:0000256" key="3">
    <source>
        <dbReference type="ARBA" id="ARBA00022597"/>
    </source>
</evidence>
<name>A0ABU0E0H6_9FIRM</name>
<proteinExistence type="predicted"/>
<dbReference type="PROSITE" id="PS00371">
    <property type="entry name" value="PTS_EIIA_TYPE_1_HIS"/>
    <property type="match status" value="1"/>
</dbReference>
<keyword evidence="2" id="KW-0813">Transport</keyword>
<keyword evidence="9" id="KW-1185">Reference proteome</keyword>
<dbReference type="PANTHER" id="PTHR45008">
    <property type="entry name" value="PTS SYSTEM GLUCOSE-SPECIFIC EIIA COMPONENT"/>
    <property type="match status" value="1"/>
</dbReference>
<dbReference type="EMBL" id="JAUSUR010000001">
    <property type="protein sequence ID" value="MDQ0360387.1"/>
    <property type="molecule type" value="Genomic_DNA"/>
</dbReference>
<organism evidence="8 9">
    <name type="scientific">Breznakia pachnodae</name>
    <dbReference type="NCBI Taxonomy" id="265178"/>
    <lineage>
        <taxon>Bacteria</taxon>
        <taxon>Bacillati</taxon>
        <taxon>Bacillota</taxon>
        <taxon>Erysipelotrichia</taxon>
        <taxon>Erysipelotrichales</taxon>
        <taxon>Erysipelotrichaceae</taxon>
        <taxon>Breznakia</taxon>
    </lineage>
</organism>
<keyword evidence="3" id="KW-0762">Sugar transport</keyword>
<evidence type="ECO:0000256" key="5">
    <source>
        <dbReference type="ARBA" id="ARBA00022683"/>
    </source>
</evidence>
<evidence type="ECO:0000259" key="7">
    <source>
        <dbReference type="PROSITE" id="PS51093"/>
    </source>
</evidence>
<feature type="domain" description="PTS EIIA type-1" evidence="7">
    <location>
        <begin position="1"/>
        <end position="97"/>
    </location>
</feature>
<evidence type="ECO:0000256" key="4">
    <source>
        <dbReference type="ARBA" id="ARBA00022679"/>
    </source>
</evidence>
<dbReference type="Gene3D" id="2.70.70.10">
    <property type="entry name" value="Glucose Permease (Domain IIA)"/>
    <property type="match status" value="1"/>
</dbReference>
<dbReference type="InterPro" id="IPR050890">
    <property type="entry name" value="PTS_EIIA_component"/>
</dbReference>
<comment type="caution">
    <text evidence="8">The sequence shown here is derived from an EMBL/GenBank/DDBJ whole genome shotgun (WGS) entry which is preliminary data.</text>
</comment>
<dbReference type="InterPro" id="IPR011055">
    <property type="entry name" value="Dup_hybrid_motif"/>
</dbReference>
<dbReference type="Pfam" id="PF00358">
    <property type="entry name" value="PTS_EIIA_1"/>
    <property type="match status" value="1"/>
</dbReference>
<evidence type="ECO:0000256" key="6">
    <source>
        <dbReference type="ARBA" id="ARBA00022777"/>
    </source>
</evidence>
<dbReference type="SUPFAM" id="SSF51261">
    <property type="entry name" value="Duplicated hybrid motif"/>
    <property type="match status" value="1"/>
</dbReference>
<accession>A0ABU0E0H6</accession>
<evidence type="ECO:0000313" key="8">
    <source>
        <dbReference type="EMBL" id="MDQ0360387.1"/>
    </source>
</evidence>
<dbReference type="PROSITE" id="PS51093">
    <property type="entry name" value="PTS_EIIA_TYPE_1"/>
    <property type="match status" value="1"/>
</dbReference>
<reference evidence="8 9" key="1">
    <citation type="submission" date="2023-07" db="EMBL/GenBank/DDBJ databases">
        <title>Genomic Encyclopedia of Type Strains, Phase IV (KMG-IV): sequencing the most valuable type-strain genomes for metagenomic binning, comparative biology and taxonomic classification.</title>
        <authorList>
            <person name="Goeker M."/>
        </authorList>
    </citation>
    <scope>NUCLEOTIDE SEQUENCE [LARGE SCALE GENOMIC DNA]</scope>
    <source>
        <strain evidence="8 9">DSM 16784</strain>
    </source>
</reference>
<comment type="subcellular location">
    <subcellularLocation>
        <location evidence="1">Cytoplasm</location>
    </subcellularLocation>
</comment>
<evidence type="ECO:0000256" key="2">
    <source>
        <dbReference type="ARBA" id="ARBA00022448"/>
    </source>
</evidence>
<gene>
    <name evidence="8" type="ORF">J2S15_001118</name>
</gene>
<keyword evidence="5" id="KW-0598">Phosphotransferase system</keyword>
<dbReference type="PANTHER" id="PTHR45008:SF1">
    <property type="entry name" value="PTS SYSTEM GLUCOSE-SPECIFIC EIIA COMPONENT"/>
    <property type="match status" value="1"/>
</dbReference>
<dbReference type="NCBIfam" id="TIGR00830">
    <property type="entry name" value="PTBA"/>
    <property type="match status" value="1"/>
</dbReference>
<sequence>MGEGIAILPASDEVYAPIDGTVSILYKTKHAIGITAKNGVEILIHIGIDTVCLDGKYFETHVQEKENITKGQTLITFDHKQLKEEGFDTSVIMVITSSKGKMVYVTDEVGYLSKKEPLIRIG</sequence>
<keyword evidence="4" id="KW-0808">Transferase</keyword>
<dbReference type="InterPro" id="IPR001127">
    <property type="entry name" value="PTS_EIIA_1_perm"/>
</dbReference>